<keyword evidence="3 5" id="KW-0067">ATP-binding</keyword>
<organism evidence="5 6">
    <name type="scientific">Alteraurantiacibacter aquimixticola</name>
    <dbReference type="NCBI Taxonomy" id="2489173"/>
    <lineage>
        <taxon>Bacteria</taxon>
        <taxon>Pseudomonadati</taxon>
        <taxon>Pseudomonadota</taxon>
        <taxon>Alphaproteobacteria</taxon>
        <taxon>Sphingomonadales</taxon>
        <taxon>Erythrobacteraceae</taxon>
        <taxon>Alteraurantiacibacter</taxon>
    </lineage>
</organism>
<evidence type="ECO:0000256" key="3">
    <source>
        <dbReference type="ARBA" id="ARBA00022840"/>
    </source>
</evidence>
<evidence type="ECO:0000313" key="6">
    <source>
        <dbReference type="Proteomes" id="UP000309389"/>
    </source>
</evidence>
<dbReference type="InterPro" id="IPR003593">
    <property type="entry name" value="AAA+_ATPase"/>
</dbReference>
<dbReference type="InterPro" id="IPR051782">
    <property type="entry name" value="ABC_Transporter_VariousFunc"/>
</dbReference>
<accession>A0A4T3F5K9</accession>
<dbReference type="SUPFAM" id="SSF52540">
    <property type="entry name" value="P-loop containing nucleoside triphosphate hydrolases"/>
    <property type="match status" value="1"/>
</dbReference>
<evidence type="ECO:0000256" key="1">
    <source>
        <dbReference type="ARBA" id="ARBA00022448"/>
    </source>
</evidence>
<dbReference type="GO" id="GO:0005524">
    <property type="term" value="F:ATP binding"/>
    <property type="evidence" value="ECO:0007669"/>
    <property type="project" value="UniProtKB-KW"/>
</dbReference>
<dbReference type="SMART" id="SM00382">
    <property type="entry name" value="AAA"/>
    <property type="match status" value="1"/>
</dbReference>
<dbReference type="PANTHER" id="PTHR42939:SF1">
    <property type="entry name" value="ABC TRANSPORTER ATP-BINDING PROTEIN ALBC-RELATED"/>
    <property type="match status" value="1"/>
</dbReference>
<dbReference type="InterPro" id="IPR017871">
    <property type="entry name" value="ABC_transporter-like_CS"/>
</dbReference>
<dbReference type="CDD" id="cd03230">
    <property type="entry name" value="ABC_DR_subfamily_A"/>
    <property type="match status" value="1"/>
</dbReference>
<dbReference type="PROSITE" id="PS00211">
    <property type="entry name" value="ABC_TRANSPORTER_1"/>
    <property type="match status" value="1"/>
</dbReference>
<dbReference type="GO" id="GO:0016887">
    <property type="term" value="F:ATP hydrolysis activity"/>
    <property type="evidence" value="ECO:0007669"/>
    <property type="project" value="InterPro"/>
</dbReference>
<dbReference type="Gene3D" id="3.40.50.300">
    <property type="entry name" value="P-loop containing nucleotide triphosphate hydrolases"/>
    <property type="match status" value="1"/>
</dbReference>
<protein>
    <submittedName>
        <fullName evidence="5">ABC transporter ATP-binding protein</fullName>
    </submittedName>
</protein>
<sequence length="243" mass="25293">MSDSSASQAPIRIDGLSLSRSGRTVLSNLSLSVEAGQAYALLGGNGAGKSTTIAALLGLLPAEGGVMEVAGIDPVEAPEAARRVIGYLPENVALYEQLDAYENIAYFLALGGARPSRAAIDEALDAAGLEADARRLRTADYSKGMRQKVAIAMALLRDVPVLLLDEPTSGLDPRATADFNALVRQLKARGTAILMVTHDLLGAADCADLIGFLAKGRIVEEVATGPNLDVMALHHRYGEAAAA</sequence>
<dbReference type="AlphaFoldDB" id="A0A4T3F5K9"/>
<evidence type="ECO:0000256" key="2">
    <source>
        <dbReference type="ARBA" id="ARBA00022741"/>
    </source>
</evidence>
<gene>
    <name evidence="5" type="ORF">E5222_04285</name>
</gene>
<dbReference type="Pfam" id="PF00005">
    <property type="entry name" value="ABC_tran"/>
    <property type="match status" value="1"/>
</dbReference>
<comment type="caution">
    <text evidence="5">The sequence shown here is derived from an EMBL/GenBank/DDBJ whole genome shotgun (WGS) entry which is preliminary data.</text>
</comment>
<dbReference type="PROSITE" id="PS50893">
    <property type="entry name" value="ABC_TRANSPORTER_2"/>
    <property type="match status" value="1"/>
</dbReference>
<keyword evidence="2" id="KW-0547">Nucleotide-binding</keyword>
<keyword evidence="6" id="KW-1185">Reference proteome</keyword>
<dbReference type="RefSeq" id="WP_136692460.1">
    <property type="nucleotide sequence ID" value="NZ_SSHH01000001.1"/>
</dbReference>
<dbReference type="EMBL" id="SSHH01000001">
    <property type="protein sequence ID" value="TIX51674.1"/>
    <property type="molecule type" value="Genomic_DNA"/>
</dbReference>
<feature type="domain" description="ABC transporter" evidence="4">
    <location>
        <begin position="11"/>
        <end position="240"/>
    </location>
</feature>
<reference evidence="5 6" key="1">
    <citation type="submission" date="2019-04" db="EMBL/GenBank/DDBJ databases">
        <title>Altererythrobacter aquimixticola sp. nov., isolated from sediment of junction between the ocean and a freshwater spring.</title>
        <authorList>
            <person name="Yoon J.-H."/>
        </authorList>
    </citation>
    <scope>NUCLEOTIDE SEQUENCE [LARGE SCALE GENOMIC DNA]</scope>
    <source>
        <strain evidence="5 6">SSKS-13</strain>
    </source>
</reference>
<dbReference type="Proteomes" id="UP000309389">
    <property type="component" value="Unassembled WGS sequence"/>
</dbReference>
<dbReference type="InterPro" id="IPR027417">
    <property type="entry name" value="P-loop_NTPase"/>
</dbReference>
<keyword evidence="1" id="KW-0813">Transport</keyword>
<name>A0A4T3F5K9_9SPHN</name>
<proteinExistence type="predicted"/>
<dbReference type="InterPro" id="IPR003439">
    <property type="entry name" value="ABC_transporter-like_ATP-bd"/>
</dbReference>
<evidence type="ECO:0000313" key="5">
    <source>
        <dbReference type="EMBL" id="TIX51674.1"/>
    </source>
</evidence>
<dbReference type="PANTHER" id="PTHR42939">
    <property type="entry name" value="ABC TRANSPORTER ATP-BINDING PROTEIN ALBC-RELATED"/>
    <property type="match status" value="1"/>
</dbReference>
<dbReference type="OrthoDB" id="9806044at2"/>
<evidence type="ECO:0000259" key="4">
    <source>
        <dbReference type="PROSITE" id="PS50893"/>
    </source>
</evidence>